<reference evidence="2 3" key="1">
    <citation type="submission" date="2018-06" db="EMBL/GenBank/DDBJ databases">
        <title>Extensive metabolic versatility and redundancy in microbially diverse, dynamic hydrothermal sediments.</title>
        <authorList>
            <person name="Dombrowski N."/>
            <person name="Teske A."/>
            <person name="Baker B.J."/>
        </authorList>
    </citation>
    <scope>NUCLEOTIDE SEQUENCE [LARGE SCALE GENOMIC DNA]</scope>
    <source>
        <strain evidence="2">B20_G2</strain>
    </source>
</reference>
<accession>A0A497F002</accession>
<organism evidence="2 3">
    <name type="scientific">Thermoproteota archaeon</name>
    <dbReference type="NCBI Taxonomy" id="2056631"/>
    <lineage>
        <taxon>Archaea</taxon>
        <taxon>Thermoproteota</taxon>
    </lineage>
</organism>
<name>A0A497F002_9CREN</name>
<dbReference type="Gene3D" id="1.10.3210.10">
    <property type="entry name" value="Hypothetical protein af1432"/>
    <property type="match status" value="1"/>
</dbReference>
<dbReference type="PANTHER" id="PTHR40517">
    <property type="entry name" value="METAL-DEPENDENT PHOSPHOHYDROLASE, HD SUPERFAMILY-RELATED"/>
    <property type="match status" value="1"/>
</dbReference>
<dbReference type="EMBL" id="QMRA01000126">
    <property type="protein sequence ID" value="RLE52228.1"/>
    <property type="molecule type" value="Genomic_DNA"/>
</dbReference>
<sequence length="237" mass="26508">MVTVSPTLIYSHLDTRRVKRVFNLLERSLEVQVYLKMSNIMAVTRLKYNDHGPVHSRITAGSALEMLKILSEKITPTSMKEHGLNYEDAKIITLCGAYLHDIGNAIHRQAHNLHGCYLVNSILENILSKVYDSREVLMKVKCEILHCIYAHDEEVNCLSLEAGVVKVADGTDMAEGRARIPYDLGKVDMHSLSALAIRKVEIVKGDERPVKIVVHMDNPAGIFQIDHVLGRKIATSG</sequence>
<evidence type="ECO:0000259" key="1">
    <source>
        <dbReference type="SMART" id="SM00471"/>
    </source>
</evidence>
<dbReference type="InterPro" id="IPR006674">
    <property type="entry name" value="HD_domain"/>
</dbReference>
<dbReference type="GO" id="GO:0016787">
    <property type="term" value="F:hydrolase activity"/>
    <property type="evidence" value="ECO:0007669"/>
    <property type="project" value="UniProtKB-KW"/>
</dbReference>
<dbReference type="SUPFAM" id="SSF109604">
    <property type="entry name" value="HD-domain/PDEase-like"/>
    <property type="match status" value="1"/>
</dbReference>
<dbReference type="AlphaFoldDB" id="A0A497F002"/>
<feature type="non-terminal residue" evidence="2">
    <location>
        <position position="237"/>
    </location>
</feature>
<feature type="domain" description="HD/PDEase" evidence="1">
    <location>
        <begin position="48"/>
        <end position="183"/>
    </location>
</feature>
<dbReference type="Pfam" id="PF01966">
    <property type="entry name" value="HD"/>
    <property type="match status" value="1"/>
</dbReference>
<dbReference type="PANTHER" id="PTHR40517:SF1">
    <property type="entry name" value="METAL-DEPENDENT PHOSPHOHYDROLASE, HD SUPERFAMILY-RELATED"/>
    <property type="match status" value="1"/>
</dbReference>
<protein>
    <submittedName>
        <fullName evidence="2">Phosphohydrolase</fullName>
    </submittedName>
</protein>
<dbReference type="InterPro" id="IPR003607">
    <property type="entry name" value="HD/PDEase_dom"/>
</dbReference>
<comment type="caution">
    <text evidence="2">The sequence shown here is derived from an EMBL/GenBank/DDBJ whole genome shotgun (WGS) entry which is preliminary data.</text>
</comment>
<evidence type="ECO:0000313" key="3">
    <source>
        <dbReference type="Proteomes" id="UP000269499"/>
    </source>
</evidence>
<proteinExistence type="predicted"/>
<evidence type="ECO:0000313" key="2">
    <source>
        <dbReference type="EMBL" id="RLE52228.1"/>
    </source>
</evidence>
<dbReference type="Proteomes" id="UP000269499">
    <property type="component" value="Unassembled WGS sequence"/>
</dbReference>
<dbReference type="InterPro" id="IPR039967">
    <property type="entry name" value="MJ1020-like"/>
</dbReference>
<dbReference type="SMART" id="SM00471">
    <property type="entry name" value="HDc"/>
    <property type="match status" value="1"/>
</dbReference>
<gene>
    <name evidence="2" type="ORF">DRJ26_04945</name>
</gene>